<comment type="caution">
    <text evidence="7">The sequence shown here is derived from an EMBL/GenBank/DDBJ whole genome shotgun (WGS) entry which is preliminary data.</text>
</comment>
<dbReference type="InterPro" id="IPR007627">
    <property type="entry name" value="RNA_pol_sigma70_r2"/>
</dbReference>
<dbReference type="Gene3D" id="1.20.120.1810">
    <property type="match status" value="1"/>
</dbReference>
<evidence type="ECO:0000256" key="4">
    <source>
        <dbReference type="ARBA" id="ARBA00023163"/>
    </source>
</evidence>
<dbReference type="CDD" id="cd06171">
    <property type="entry name" value="Sigma70_r4"/>
    <property type="match status" value="1"/>
</dbReference>
<dbReference type="NCBIfam" id="TIGR02980">
    <property type="entry name" value="SigBFG"/>
    <property type="match status" value="1"/>
</dbReference>
<evidence type="ECO:0000313" key="7">
    <source>
        <dbReference type="EMBL" id="GAA2112949.1"/>
    </source>
</evidence>
<evidence type="ECO:0000256" key="1">
    <source>
        <dbReference type="ARBA" id="ARBA00023015"/>
    </source>
</evidence>
<dbReference type="PANTHER" id="PTHR30385">
    <property type="entry name" value="SIGMA FACTOR F FLAGELLAR"/>
    <property type="match status" value="1"/>
</dbReference>
<feature type="region of interest" description="Disordered" evidence="5">
    <location>
        <begin position="291"/>
        <end position="314"/>
    </location>
</feature>
<dbReference type="SUPFAM" id="SSF88659">
    <property type="entry name" value="Sigma3 and sigma4 domains of RNA polymerase sigma factors"/>
    <property type="match status" value="2"/>
</dbReference>
<dbReference type="RefSeq" id="WP_344555907.1">
    <property type="nucleotide sequence ID" value="NZ_BAAANS010000044.1"/>
</dbReference>
<dbReference type="Pfam" id="PF04539">
    <property type="entry name" value="Sigma70_r3"/>
    <property type="match status" value="1"/>
</dbReference>
<evidence type="ECO:0000259" key="6">
    <source>
        <dbReference type="PROSITE" id="PS00715"/>
    </source>
</evidence>
<keyword evidence="1" id="KW-0805">Transcription regulation</keyword>
<dbReference type="EMBL" id="BAAANS010000044">
    <property type="protein sequence ID" value="GAA2112949.1"/>
    <property type="molecule type" value="Genomic_DNA"/>
</dbReference>
<organism evidence="7 8">
    <name type="scientific">Kitasatospora saccharophila</name>
    <dbReference type="NCBI Taxonomy" id="407973"/>
    <lineage>
        <taxon>Bacteria</taxon>
        <taxon>Bacillati</taxon>
        <taxon>Actinomycetota</taxon>
        <taxon>Actinomycetes</taxon>
        <taxon>Kitasatosporales</taxon>
        <taxon>Streptomycetaceae</taxon>
        <taxon>Kitasatospora</taxon>
    </lineage>
</organism>
<dbReference type="InterPro" id="IPR014322">
    <property type="entry name" value="RNA_pol_sigma-B/F/G"/>
</dbReference>
<keyword evidence="3" id="KW-0238">DNA-binding</keyword>
<dbReference type="Proteomes" id="UP001500897">
    <property type="component" value="Unassembled WGS sequence"/>
</dbReference>
<accession>A0ABN2XL00</accession>
<feature type="domain" description="RNA polymerase sigma-70" evidence="6">
    <location>
        <begin position="93"/>
        <end position="106"/>
    </location>
</feature>
<name>A0ABN2XL00_9ACTN</name>
<dbReference type="SUPFAM" id="SSF88946">
    <property type="entry name" value="Sigma2 domain of RNA polymerase sigma factors"/>
    <property type="match status" value="1"/>
</dbReference>
<feature type="region of interest" description="Disordered" evidence="5">
    <location>
        <begin position="1"/>
        <end position="30"/>
    </location>
</feature>
<evidence type="ECO:0000256" key="3">
    <source>
        <dbReference type="ARBA" id="ARBA00023125"/>
    </source>
</evidence>
<keyword evidence="4" id="KW-0804">Transcription</keyword>
<dbReference type="InterPro" id="IPR014284">
    <property type="entry name" value="RNA_pol_sigma-70_dom"/>
</dbReference>
<dbReference type="InterPro" id="IPR036388">
    <property type="entry name" value="WH-like_DNA-bd_sf"/>
</dbReference>
<dbReference type="InterPro" id="IPR007630">
    <property type="entry name" value="RNA_pol_sigma70_r4"/>
</dbReference>
<dbReference type="InterPro" id="IPR013325">
    <property type="entry name" value="RNA_pol_sigma_r2"/>
</dbReference>
<proteinExistence type="predicted"/>
<dbReference type="PANTHER" id="PTHR30385:SF4">
    <property type="entry name" value="RNA POLYMERASE SIGMA-E FACTOR"/>
    <property type="match status" value="1"/>
</dbReference>
<evidence type="ECO:0000256" key="2">
    <source>
        <dbReference type="ARBA" id="ARBA00023082"/>
    </source>
</evidence>
<protein>
    <submittedName>
        <fullName evidence="7">RNA polymerase sigma factor SigF</fullName>
    </submittedName>
</protein>
<keyword evidence="8" id="KW-1185">Reference proteome</keyword>
<feature type="compositionally biased region" description="Gly residues" evidence="5">
    <location>
        <begin position="301"/>
        <end position="314"/>
    </location>
</feature>
<reference evidence="7 8" key="1">
    <citation type="journal article" date="2019" name="Int. J. Syst. Evol. Microbiol.">
        <title>The Global Catalogue of Microorganisms (GCM) 10K type strain sequencing project: providing services to taxonomists for standard genome sequencing and annotation.</title>
        <authorList>
            <consortium name="The Broad Institute Genomics Platform"/>
            <consortium name="The Broad Institute Genome Sequencing Center for Infectious Disease"/>
            <person name="Wu L."/>
            <person name="Ma J."/>
        </authorList>
    </citation>
    <scope>NUCLEOTIDE SEQUENCE [LARGE SCALE GENOMIC DNA]</scope>
    <source>
        <strain evidence="7 8">JCM 14559</strain>
    </source>
</reference>
<gene>
    <name evidence="7" type="ORF">GCM10009759_56200</name>
</gene>
<dbReference type="InterPro" id="IPR000943">
    <property type="entry name" value="RNA_pol_sigma70"/>
</dbReference>
<evidence type="ECO:0000313" key="8">
    <source>
        <dbReference type="Proteomes" id="UP001500897"/>
    </source>
</evidence>
<evidence type="ECO:0000256" key="5">
    <source>
        <dbReference type="SAM" id="MobiDB-lite"/>
    </source>
</evidence>
<dbReference type="InterPro" id="IPR007624">
    <property type="entry name" value="RNA_pol_sigma70_r3"/>
</dbReference>
<dbReference type="Gene3D" id="1.10.10.10">
    <property type="entry name" value="Winged helix-like DNA-binding domain superfamily/Winged helix DNA-binding domain"/>
    <property type="match status" value="2"/>
</dbReference>
<dbReference type="InterPro" id="IPR013324">
    <property type="entry name" value="RNA_pol_sigma_r3/r4-like"/>
</dbReference>
<keyword evidence="2" id="KW-0731">Sigma factor</keyword>
<dbReference type="PROSITE" id="PS00715">
    <property type="entry name" value="SIGMA70_1"/>
    <property type="match status" value="1"/>
</dbReference>
<dbReference type="NCBIfam" id="TIGR02937">
    <property type="entry name" value="sigma70-ECF"/>
    <property type="match status" value="1"/>
</dbReference>
<dbReference type="Pfam" id="PF04545">
    <property type="entry name" value="Sigma70_r4"/>
    <property type="match status" value="1"/>
</dbReference>
<sequence>MTTTSTTTGATAGGTGGGTAEADPLRRPTRSEMRAMGKYEARRLSDALFHRLAGLPPEDPAHSYVRGTVIELNMPLVRFVAARFRHRPEDLDDIIQVGTVGLIKAVDGFDPDRGVEFVTYAIPTISGEIKRFFRDTSWPLRVPRSVQERYLAAVHASDRLEQVLGRLPDTAELAEELHVTEEEAAEGLEAGRLCRCDSLDSLREDGPDDPGSALVNRLGSCDPELEVAELRVMAKPFLNRLPERERTVLLLRFWGGLTQSEIAAEIGVSQMHVSRILAATLTGLREHIEGTAAGTAEGEGDGAADGTGRAGAAD</sequence>
<dbReference type="Pfam" id="PF04542">
    <property type="entry name" value="Sigma70_r2"/>
    <property type="match status" value="1"/>
</dbReference>
<feature type="compositionally biased region" description="Low complexity" evidence="5">
    <location>
        <begin position="1"/>
        <end position="10"/>
    </location>
</feature>
<dbReference type="PRINTS" id="PR00046">
    <property type="entry name" value="SIGMA70FCT"/>
</dbReference>